<name>A0ACC4CWP2_POPAL</name>
<keyword evidence="2" id="KW-1185">Reference proteome</keyword>
<organism evidence="1 2">
    <name type="scientific">Populus alba</name>
    <name type="common">White poplar</name>
    <dbReference type="NCBI Taxonomy" id="43335"/>
    <lineage>
        <taxon>Eukaryota</taxon>
        <taxon>Viridiplantae</taxon>
        <taxon>Streptophyta</taxon>
        <taxon>Embryophyta</taxon>
        <taxon>Tracheophyta</taxon>
        <taxon>Spermatophyta</taxon>
        <taxon>Magnoliopsida</taxon>
        <taxon>eudicotyledons</taxon>
        <taxon>Gunneridae</taxon>
        <taxon>Pentapetalae</taxon>
        <taxon>rosids</taxon>
        <taxon>fabids</taxon>
        <taxon>Malpighiales</taxon>
        <taxon>Salicaceae</taxon>
        <taxon>Saliceae</taxon>
        <taxon>Populus</taxon>
    </lineage>
</organism>
<proteinExistence type="predicted"/>
<reference evidence="1 2" key="1">
    <citation type="journal article" date="2024" name="Plant Biotechnol. J.">
        <title>Genome and CRISPR/Cas9 system of a widespread forest tree (Populus alba) in the world.</title>
        <authorList>
            <person name="Liu Y.J."/>
            <person name="Jiang P.F."/>
            <person name="Han X.M."/>
            <person name="Li X.Y."/>
            <person name="Wang H.M."/>
            <person name="Wang Y.J."/>
            <person name="Wang X.X."/>
            <person name="Zeng Q.Y."/>
        </authorList>
    </citation>
    <scope>NUCLEOTIDE SEQUENCE [LARGE SCALE GENOMIC DNA]</scope>
    <source>
        <strain evidence="2">cv. PAL-ZL1</strain>
    </source>
</reference>
<evidence type="ECO:0000313" key="2">
    <source>
        <dbReference type="Proteomes" id="UP000309997"/>
    </source>
</evidence>
<evidence type="ECO:0000313" key="1">
    <source>
        <dbReference type="EMBL" id="KAL3609671.1"/>
    </source>
</evidence>
<gene>
    <name evidence="1" type="ORF">D5086_000691</name>
</gene>
<dbReference type="Proteomes" id="UP000309997">
    <property type="component" value="Unassembled WGS sequence"/>
</dbReference>
<sequence>MRRKWAGSFWPQLRHQIGRPRKKLSKGNHPFACPCQLPAMEGGNFWQKLFDASNTLTLDGLYAVPNNHTIDYTSAQPEDSQEQNRANTDMEVNGNDHQTLNYFSPQPGFSTAPRTAALEVNDNNHQALDSPQVQPGSSDFSPDKATTKLEMNDKSHQTFDYLSAQQGSFQAAETTCRNNRVRKSPEGFEYRTSEKKRTVDKAYREKCKEDRENTKAENDRLKTENNRLNQECVRNDHALKSQEEEIKHLQQEVRRLEGSLDTQKMVVEVFTTHLVQSQIIDLQRENTLLKSQMDQLTSCANNQDNSITLQLQGRNEQLRRENIVFKMTVEALCMKINNDKNHEEEHTR</sequence>
<protein>
    <submittedName>
        <fullName evidence="1">Uncharacterized protein</fullName>
    </submittedName>
</protein>
<accession>A0ACC4CWP2</accession>
<dbReference type="EMBL" id="RCHU02000001">
    <property type="protein sequence ID" value="KAL3609671.1"/>
    <property type="molecule type" value="Genomic_DNA"/>
</dbReference>
<comment type="caution">
    <text evidence="1">The sequence shown here is derived from an EMBL/GenBank/DDBJ whole genome shotgun (WGS) entry which is preliminary data.</text>
</comment>